<evidence type="ECO:0000313" key="2">
    <source>
        <dbReference type="EMBL" id="KKQ46576.1"/>
    </source>
</evidence>
<accession>A0A0G0L1G0</accession>
<dbReference type="SUPFAM" id="SSF51735">
    <property type="entry name" value="NAD(P)-binding Rossmann-fold domains"/>
    <property type="match status" value="1"/>
</dbReference>
<dbReference type="Gene3D" id="3.40.50.720">
    <property type="entry name" value="NAD(P)-binding Rossmann-like Domain"/>
    <property type="match status" value="1"/>
</dbReference>
<dbReference type="PATRIC" id="fig|1618592.3.peg.941"/>
<dbReference type="PANTHER" id="PTHR42722:SF1">
    <property type="entry name" value="VALINE DEHYDROGENASE"/>
    <property type="match status" value="1"/>
</dbReference>
<dbReference type="InterPro" id="IPR036291">
    <property type="entry name" value="NAD(P)-bd_dom_sf"/>
</dbReference>
<dbReference type="InterPro" id="IPR006096">
    <property type="entry name" value="Glu/Leu/Phe/Val/Trp_DH_C"/>
</dbReference>
<dbReference type="GO" id="GO:0016639">
    <property type="term" value="F:oxidoreductase activity, acting on the CH-NH2 group of donors, NAD or NADP as acceptor"/>
    <property type="evidence" value="ECO:0007669"/>
    <property type="project" value="InterPro"/>
</dbReference>
<protein>
    <submittedName>
        <fullName evidence="2">Glu/Leu/Phe/Val dehydrogenase, dimerization region</fullName>
    </submittedName>
</protein>
<feature type="domain" description="Glutamate/phenylalanine/leucine/valine/L-tryptophan dehydrogenase C-terminal" evidence="1">
    <location>
        <begin position="7"/>
        <end position="215"/>
    </location>
</feature>
<dbReference type="GO" id="GO:0006520">
    <property type="term" value="P:amino acid metabolic process"/>
    <property type="evidence" value="ECO:0007669"/>
    <property type="project" value="InterPro"/>
</dbReference>
<dbReference type="InterPro" id="IPR016211">
    <property type="entry name" value="Glu/Phe/Leu/Val/Trp_DH_bac/arc"/>
</dbReference>
<proteinExistence type="predicted"/>
<dbReference type="EMBL" id="LBTW01000076">
    <property type="protein sequence ID" value="KKQ46576.1"/>
    <property type="molecule type" value="Genomic_DNA"/>
</dbReference>
<reference evidence="2 3" key="1">
    <citation type="journal article" date="2015" name="Nature">
        <title>rRNA introns, odd ribosomes, and small enigmatic genomes across a large radiation of phyla.</title>
        <authorList>
            <person name="Brown C.T."/>
            <person name="Hug L.A."/>
            <person name="Thomas B.C."/>
            <person name="Sharon I."/>
            <person name="Castelle C.J."/>
            <person name="Singh A."/>
            <person name="Wilkins M.J."/>
            <person name="Williams K.H."/>
            <person name="Banfield J.F."/>
        </authorList>
    </citation>
    <scope>NUCLEOTIDE SEQUENCE [LARGE SCALE GENOMIC DNA]</scope>
</reference>
<evidence type="ECO:0000313" key="3">
    <source>
        <dbReference type="Proteomes" id="UP000034366"/>
    </source>
</evidence>
<comment type="caution">
    <text evidence="2">The sequence shown here is derived from an EMBL/GenBank/DDBJ whole genome shotgun (WGS) entry which is preliminary data.</text>
</comment>
<dbReference type="PANTHER" id="PTHR42722">
    <property type="entry name" value="LEUCINE DEHYDROGENASE"/>
    <property type="match status" value="1"/>
</dbReference>
<sequence>RSPYFVGVMVDPVRFTGLGLLLGIKACLSEVFHSDSLANKSFAIQGVGKIGNELIKLIYPFAQKIYVADIDPKAVKTVGSKFPKVKVVNLNEINQLKVDVFSPCALSNCLNKNSVNRLNCGIVAGGANNQLESEDVAETLFKKSILYAPDYVVNAGGLISVYDEYENGNTRVSRVEKKVLIVEKNMRAIIFQSKKTGKNPAEIANSLAREIFDNLV</sequence>
<dbReference type="Pfam" id="PF00208">
    <property type="entry name" value="ELFV_dehydrog"/>
    <property type="match status" value="1"/>
</dbReference>
<dbReference type="Proteomes" id="UP000034366">
    <property type="component" value="Unassembled WGS sequence"/>
</dbReference>
<dbReference type="AlphaFoldDB" id="A0A0G0L1G0"/>
<name>A0A0G0L1G0_9BACT</name>
<organism evidence="2 3">
    <name type="scientific">Candidatus Woesebacteria bacterium GW2011_GWD1_38_10</name>
    <dbReference type="NCBI Taxonomy" id="1618592"/>
    <lineage>
        <taxon>Bacteria</taxon>
        <taxon>Candidatus Woeseibacteriota</taxon>
    </lineage>
</organism>
<feature type="non-terminal residue" evidence="2">
    <location>
        <position position="1"/>
    </location>
</feature>
<evidence type="ECO:0000259" key="1">
    <source>
        <dbReference type="SMART" id="SM00839"/>
    </source>
</evidence>
<dbReference type="CDD" id="cd01075">
    <property type="entry name" value="NAD_bind_Leu_Phe_Val_DH"/>
    <property type="match status" value="1"/>
</dbReference>
<dbReference type="SMART" id="SM00839">
    <property type="entry name" value="ELFV_dehydrog"/>
    <property type="match status" value="1"/>
</dbReference>
<gene>
    <name evidence="2" type="ORF">US67_C0076G0005</name>
</gene>